<proteinExistence type="predicted"/>
<dbReference type="AlphaFoldDB" id="A0A645CFH1"/>
<dbReference type="EMBL" id="VSSQ01026818">
    <property type="protein sequence ID" value="MPM75726.1"/>
    <property type="molecule type" value="Genomic_DNA"/>
</dbReference>
<organism evidence="1">
    <name type="scientific">bioreactor metagenome</name>
    <dbReference type="NCBI Taxonomy" id="1076179"/>
    <lineage>
        <taxon>unclassified sequences</taxon>
        <taxon>metagenomes</taxon>
        <taxon>ecological metagenomes</taxon>
    </lineage>
</organism>
<name>A0A645CFH1_9ZZZZ</name>
<reference evidence="1" key="1">
    <citation type="submission" date="2019-08" db="EMBL/GenBank/DDBJ databases">
        <authorList>
            <person name="Kucharzyk K."/>
            <person name="Murdoch R.W."/>
            <person name="Higgins S."/>
            <person name="Loffler F."/>
        </authorList>
    </citation>
    <scope>NUCLEOTIDE SEQUENCE</scope>
</reference>
<sequence>MVDAFNACTQGCLFFFTEQIKEVGDFLRLFFALLLAVQIEGILREGFIEDNHRIRVEFVQGHGKAAVHRQKVGFVPLPPIFDQCDVGMRSDISFIRHLQFLPFDRSKSGSHRLDG</sequence>
<evidence type="ECO:0000313" key="1">
    <source>
        <dbReference type="EMBL" id="MPM75726.1"/>
    </source>
</evidence>
<protein>
    <submittedName>
        <fullName evidence="1">Uncharacterized protein</fullName>
    </submittedName>
</protein>
<gene>
    <name evidence="1" type="ORF">SDC9_122720</name>
</gene>
<comment type="caution">
    <text evidence="1">The sequence shown here is derived from an EMBL/GenBank/DDBJ whole genome shotgun (WGS) entry which is preliminary data.</text>
</comment>
<accession>A0A645CFH1</accession>